<evidence type="ECO:0000256" key="2">
    <source>
        <dbReference type="ARBA" id="ARBA00004651"/>
    </source>
</evidence>
<dbReference type="SUPFAM" id="SSF55874">
    <property type="entry name" value="ATPase domain of HSP90 chaperone/DNA topoisomerase II/histidine kinase"/>
    <property type="match status" value="1"/>
</dbReference>
<evidence type="ECO:0000256" key="13">
    <source>
        <dbReference type="ARBA" id="ARBA00023136"/>
    </source>
</evidence>
<feature type="transmembrane region" description="Helical" evidence="14">
    <location>
        <begin position="12"/>
        <end position="35"/>
    </location>
</feature>
<evidence type="ECO:0000313" key="17">
    <source>
        <dbReference type="EMBL" id="MCZ0725922.1"/>
    </source>
</evidence>
<dbReference type="Pfam" id="PF00512">
    <property type="entry name" value="HisKA"/>
    <property type="match status" value="1"/>
</dbReference>
<dbReference type="PANTHER" id="PTHR45528:SF1">
    <property type="entry name" value="SENSOR HISTIDINE KINASE CPXA"/>
    <property type="match status" value="1"/>
</dbReference>
<keyword evidence="11 14" id="KW-1133">Transmembrane helix</keyword>
<comment type="subcellular location">
    <subcellularLocation>
        <location evidence="2">Cell membrane</location>
        <topology evidence="2">Multi-pass membrane protein</topology>
    </subcellularLocation>
</comment>
<evidence type="ECO:0000259" key="15">
    <source>
        <dbReference type="PROSITE" id="PS50109"/>
    </source>
</evidence>
<dbReference type="EMBL" id="JAPRFR010000001">
    <property type="protein sequence ID" value="MCZ0725922.1"/>
    <property type="molecule type" value="Genomic_DNA"/>
</dbReference>
<evidence type="ECO:0000256" key="10">
    <source>
        <dbReference type="ARBA" id="ARBA00022840"/>
    </source>
</evidence>
<evidence type="ECO:0000256" key="9">
    <source>
        <dbReference type="ARBA" id="ARBA00022777"/>
    </source>
</evidence>
<dbReference type="InterPro" id="IPR005467">
    <property type="entry name" value="His_kinase_dom"/>
</dbReference>
<dbReference type="GO" id="GO:0000155">
    <property type="term" value="F:phosphorelay sensor kinase activity"/>
    <property type="evidence" value="ECO:0007669"/>
    <property type="project" value="InterPro"/>
</dbReference>
<evidence type="ECO:0000256" key="8">
    <source>
        <dbReference type="ARBA" id="ARBA00022741"/>
    </source>
</evidence>
<name>A0A9X3JEY2_9LACT</name>
<dbReference type="InterPro" id="IPR003594">
    <property type="entry name" value="HATPase_dom"/>
</dbReference>
<dbReference type="Gene3D" id="3.30.565.10">
    <property type="entry name" value="Histidine kinase-like ATPase, C-terminal domain"/>
    <property type="match status" value="1"/>
</dbReference>
<dbReference type="Pfam" id="PF02518">
    <property type="entry name" value="HATPase_c"/>
    <property type="match status" value="1"/>
</dbReference>
<dbReference type="RefSeq" id="WP_268752227.1">
    <property type="nucleotide sequence ID" value="NZ_JAPRFQ010000001.1"/>
</dbReference>
<feature type="transmembrane region" description="Helical" evidence="14">
    <location>
        <begin position="64"/>
        <end position="84"/>
    </location>
</feature>
<dbReference type="CDD" id="cd00082">
    <property type="entry name" value="HisKA"/>
    <property type="match status" value="1"/>
</dbReference>
<dbReference type="InterPro" id="IPR036097">
    <property type="entry name" value="HisK_dim/P_sf"/>
</dbReference>
<evidence type="ECO:0000256" key="4">
    <source>
        <dbReference type="ARBA" id="ARBA00022475"/>
    </source>
</evidence>
<dbReference type="SUPFAM" id="SSF47384">
    <property type="entry name" value="Homodimeric domain of signal transducing histidine kinase"/>
    <property type="match status" value="1"/>
</dbReference>
<evidence type="ECO:0000256" key="7">
    <source>
        <dbReference type="ARBA" id="ARBA00022692"/>
    </source>
</evidence>
<dbReference type="InterPro" id="IPR004358">
    <property type="entry name" value="Sig_transdc_His_kin-like_C"/>
</dbReference>
<dbReference type="PROSITE" id="PS50109">
    <property type="entry name" value="HIS_KIN"/>
    <property type="match status" value="1"/>
</dbReference>
<dbReference type="Proteomes" id="UP001146670">
    <property type="component" value="Unassembled WGS sequence"/>
</dbReference>
<keyword evidence="4" id="KW-1003">Cell membrane</keyword>
<evidence type="ECO:0000256" key="11">
    <source>
        <dbReference type="ARBA" id="ARBA00022989"/>
    </source>
</evidence>
<dbReference type="InterPro" id="IPR003660">
    <property type="entry name" value="HAMP_dom"/>
</dbReference>
<feature type="domain" description="HAMP" evidence="16">
    <location>
        <begin position="86"/>
        <end position="138"/>
    </location>
</feature>
<dbReference type="PANTHER" id="PTHR45528">
    <property type="entry name" value="SENSOR HISTIDINE KINASE CPXA"/>
    <property type="match status" value="1"/>
</dbReference>
<feature type="domain" description="Histidine kinase" evidence="15">
    <location>
        <begin position="153"/>
        <end position="371"/>
    </location>
</feature>
<keyword evidence="12" id="KW-0902">Two-component regulatory system</keyword>
<dbReference type="SMART" id="SM00388">
    <property type="entry name" value="HisKA"/>
    <property type="match status" value="1"/>
</dbReference>
<feature type="transmembrane region" description="Helical" evidence="14">
    <location>
        <begin position="41"/>
        <end position="57"/>
    </location>
</feature>
<comment type="caution">
    <text evidence="17">The sequence shown here is derived from an EMBL/GenBank/DDBJ whole genome shotgun (WGS) entry which is preliminary data.</text>
</comment>
<dbReference type="InterPro" id="IPR003661">
    <property type="entry name" value="HisK_dim/P_dom"/>
</dbReference>
<protein>
    <recommendedName>
        <fullName evidence="3">histidine kinase</fullName>
        <ecNumber evidence="3">2.7.13.3</ecNumber>
    </recommendedName>
</protein>
<sequence>MHKRKRREYAEVAVEALVWLAILAIAYFGLTFVFIVLYEQYYPQLIIAFPFAALNILRFQQIFFVSFTLMYLVASFAFIVWRIYRRWRTIQLGYILDELHYISQGNYNHRISIDKANSMEPVVNSVNRLVDSTVKAMEEERRIEQSKDELITNMSHDIRTPLTSVIGYLGLLEQKQYKNAEQEEKYIKIAYDKAIQLQRMVEDLFEYTKVKQINTQVEIGQVNVAHMLDQLAVEFEIEAEEVGRHIEIDIDRDQDIFIDMDSEKMVRVFANLLTNAFKYGGSGDYVKISVTQYEDFSRFVVENDGNQIPQATLENLFQRFYRGDPSRNQGIKGSGLGLAITESIIELHHGEIHAESDQTGTRFIFTLPNVYESEVSYENSI</sequence>
<reference evidence="17" key="1">
    <citation type="submission" date="2022-12" db="EMBL/GenBank/DDBJ databases">
        <title>Description and comparative metabolic analysis of Aerococcus sp. nov., isolated from the feces of a pig.</title>
        <authorList>
            <person name="Chang Y.-H."/>
        </authorList>
    </citation>
    <scope>NUCLEOTIDE SEQUENCE</scope>
    <source>
        <strain evidence="17">YH-aer222</strain>
    </source>
</reference>
<keyword evidence="13 14" id="KW-0472">Membrane</keyword>
<evidence type="ECO:0000256" key="14">
    <source>
        <dbReference type="SAM" id="Phobius"/>
    </source>
</evidence>
<evidence type="ECO:0000256" key="12">
    <source>
        <dbReference type="ARBA" id="ARBA00023012"/>
    </source>
</evidence>
<dbReference type="AlphaFoldDB" id="A0A9X3JEY2"/>
<dbReference type="EC" id="2.7.13.3" evidence="3"/>
<keyword evidence="8" id="KW-0547">Nucleotide-binding</keyword>
<dbReference type="Gene3D" id="1.10.287.130">
    <property type="match status" value="1"/>
</dbReference>
<keyword evidence="6" id="KW-0808">Transferase</keyword>
<accession>A0A9X3JEY2</accession>
<dbReference type="PROSITE" id="PS50885">
    <property type="entry name" value="HAMP"/>
    <property type="match status" value="1"/>
</dbReference>
<dbReference type="InterPro" id="IPR036890">
    <property type="entry name" value="HATPase_C_sf"/>
</dbReference>
<dbReference type="FunFam" id="3.30.565.10:FF:000006">
    <property type="entry name" value="Sensor histidine kinase WalK"/>
    <property type="match status" value="1"/>
</dbReference>
<dbReference type="GO" id="GO:0005524">
    <property type="term" value="F:ATP binding"/>
    <property type="evidence" value="ECO:0007669"/>
    <property type="project" value="UniProtKB-KW"/>
</dbReference>
<dbReference type="PRINTS" id="PR00344">
    <property type="entry name" value="BCTRLSENSOR"/>
</dbReference>
<keyword evidence="18" id="KW-1185">Reference proteome</keyword>
<keyword evidence="9 17" id="KW-0418">Kinase</keyword>
<keyword evidence="10" id="KW-0067">ATP-binding</keyword>
<keyword evidence="7 14" id="KW-0812">Transmembrane</keyword>
<proteinExistence type="predicted"/>
<keyword evidence="5" id="KW-0597">Phosphoprotein</keyword>
<evidence type="ECO:0000259" key="16">
    <source>
        <dbReference type="PROSITE" id="PS50885"/>
    </source>
</evidence>
<evidence type="ECO:0000313" key="18">
    <source>
        <dbReference type="Proteomes" id="UP001146670"/>
    </source>
</evidence>
<organism evidence="17 18">
    <name type="scientific">Aerococcus kribbianus</name>
    <dbReference type="NCBI Taxonomy" id="2999064"/>
    <lineage>
        <taxon>Bacteria</taxon>
        <taxon>Bacillati</taxon>
        <taxon>Bacillota</taxon>
        <taxon>Bacilli</taxon>
        <taxon>Lactobacillales</taxon>
        <taxon>Aerococcaceae</taxon>
        <taxon>Aerococcus</taxon>
    </lineage>
</organism>
<evidence type="ECO:0000256" key="6">
    <source>
        <dbReference type="ARBA" id="ARBA00022679"/>
    </source>
</evidence>
<evidence type="ECO:0000256" key="5">
    <source>
        <dbReference type="ARBA" id="ARBA00022553"/>
    </source>
</evidence>
<dbReference type="GO" id="GO:0005886">
    <property type="term" value="C:plasma membrane"/>
    <property type="evidence" value="ECO:0007669"/>
    <property type="project" value="UniProtKB-SubCell"/>
</dbReference>
<gene>
    <name evidence="17" type="ORF">OW157_04970</name>
</gene>
<dbReference type="SMART" id="SM00387">
    <property type="entry name" value="HATPase_c"/>
    <property type="match status" value="1"/>
</dbReference>
<dbReference type="InterPro" id="IPR050398">
    <property type="entry name" value="HssS/ArlS-like"/>
</dbReference>
<evidence type="ECO:0000256" key="1">
    <source>
        <dbReference type="ARBA" id="ARBA00000085"/>
    </source>
</evidence>
<evidence type="ECO:0000256" key="3">
    <source>
        <dbReference type="ARBA" id="ARBA00012438"/>
    </source>
</evidence>
<dbReference type="FunFam" id="1.10.287.130:FF:000008">
    <property type="entry name" value="Two-component sensor histidine kinase"/>
    <property type="match status" value="1"/>
</dbReference>
<comment type="catalytic activity">
    <reaction evidence="1">
        <text>ATP + protein L-histidine = ADP + protein N-phospho-L-histidine.</text>
        <dbReference type="EC" id="2.7.13.3"/>
    </reaction>
</comment>